<sequence length="399" mass="41664">MLFPLAWVLVPASLAAQTLSHDNPTIYQNDADLDTHRILQRNAAIQEQLSQAPAQGMKKMTDDEGEKFLLDYWFFESNSTDRPDTKEPKTTETAFHPRSYPDEPSAPLDNSTALDGWMGPISPLLRRDFQCPSGTYSCTSINRPDSCCSTGSSCELVQDTGSGDVGCCPSGQQCSGTIGSCKPGYTSCSASLGGGCCIPGYQCVTGGCAKVYTVTITVGSTVLVSTVTSTVPATSTASRSSTVNTWAPTTGEFTPPARPTSLTTATTSQTTGAFCPIGFYACSAVYHGGCCRTGRDCDTTSCPQTPSTTITTNDRTIVVPAPTPTIGRCASGWFSCADTVGGGCCPTGYACGSSCTAVTTATTTGTVAKGQPTYSAADKRMPARLKILGMSVVGLLWTM</sequence>
<feature type="signal peptide" evidence="2">
    <location>
        <begin position="1"/>
        <end position="20"/>
    </location>
</feature>
<keyword evidence="4" id="KW-1185">Reference proteome</keyword>
<evidence type="ECO:0000313" key="3">
    <source>
        <dbReference type="EMBL" id="KAE8153489.1"/>
    </source>
</evidence>
<feature type="chain" id="PRO_5024942892" description="GPI anchored protein" evidence="2">
    <location>
        <begin position="21"/>
        <end position="399"/>
    </location>
</feature>
<dbReference type="PANTHER" id="PTHR39599:SF2">
    <property type="entry name" value="ANCHORED PROTEIN, PUTATIVE (AFU_ORTHOLOGUE AFUA_1G09650)-RELATED"/>
    <property type="match status" value="1"/>
</dbReference>
<gene>
    <name evidence="3" type="ORF">BDV25DRAFT_149245</name>
</gene>
<dbReference type="OrthoDB" id="2426396at2759"/>
<accession>A0A5N6U4Z6</accession>
<dbReference type="Proteomes" id="UP000325780">
    <property type="component" value="Unassembled WGS sequence"/>
</dbReference>
<dbReference type="AlphaFoldDB" id="A0A5N6U4Z6"/>
<evidence type="ECO:0000313" key="4">
    <source>
        <dbReference type="Proteomes" id="UP000325780"/>
    </source>
</evidence>
<evidence type="ECO:0000256" key="1">
    <source>
        <dbReference type="SAM" id="MobiDB-lite"/>
    </source>
</evidence>
<organism evidence="3 4">
    <name type="scientific">Aspergillus avenaceus</name>
    <dbReference type="NCBI Taxonomy" id="36643"/>
    <lineage>
        <taxon>Eukaryota</taxon>
        <taxon>Fungi</taxon>
        <taxon>Dikarya</taxon>
        <taxon>Ascomycota</taxon>
        <taxon>Pezizomycotina</taxon>
        <taxon>Eurotiomycetes</taxon>
        <taxon>Eurotiomycetidae</taxon>
        <taxon>Eurotiales</taxon>
        <taxon>Aspergillaceae</taxon>
        <taxon>Aspergillus</taxon>
        <taxon>Aspergillus subgen. Circumdati</taxon>
    </lineage>
</organism>
<keyword evidence="2" id="KW-0732">Signal</keyword>
<name>A0A5N6U4Z6_ASPAV</name>
<feature type="region of interest" description="Disordered" evidence="1">
    <location>
        <begin position="79"/>
        <end position="113"/>
    </location>
</feature>
<proteinExistence type="predicted"/>
<reference evidence="3 4" key="1">
    <citation type="submission" date="2019-04" db="EMBL/GenBank/DDBJ databases">
        <title>Friends and foes A comparative genomics study of 23 Aspergillus species from section Flavi.</title>
        <authorList>
            <consortium name="DOE Joint Genome Institute"/>
            <person name="Kjaerbolling I."/>
            <person name="Vesth T."/>
            <person name="Frisvad J.C."/>
            <person name="Nybo J.L."/>
            <person name="Theobald S."/>
            <person name="Kildgaard S."/>
            <person name="Isbrandt T."/>
            <person name="Kuo A."/>
            <person name="Sato A."/>
            <person name="Lyhne E.K."/>
            <person name="Kogle M.E."/>
            <person name="Wiebenga A."/>
            <person name="Kun R.S."/>
            <person name="Lubbers R.J."/>
            <person name="Makela M.R."/>
            <person name="Barry K."/>
            <person name="Chovatia M."/>
            <person name="Clum A."/>
            <person name="Daum C."/>
            <person name="Haridas S."/>
            <person name="He G."/>
            <person name="LaButti K."/>
            <person name="Lipzen A."/>
            <person name="Mondo S."/>
            <person name="Riley R."/>
            <person name="Salamov A."/>
            <person name="Simmons B.A."/>
            <person name="Magnuson J.K."/>
            <person name="Henrissat B."/>
            <person name="Mortensen U.H."/>
            <person name="Larsen T.O."/>
            <person name="Devries R.P."/>
            <person name="Grigoriev I.V."/>
            <person name="Machida M."/>
            <person name="Baker S.E."/>
            <person name="Andersen M.R."/>
        </authorList>
    </citation>
    <scope>NUCLEOTIDE SEQUENCE [LARGE SCALE GENOMIC DNA]</scope>
    <source>
        <strain evidence="3 4">IBT 18842</strain>
    </source>
</reference>
<feature type="compositionally biased region" description="Basic and acidic residues" evidence="1">
    <location>
        <begin position="79"/>
        <end position="90"/>
    </location>
</feature>
<dbReference type="EMBL" id="ML742038">
    <property type="protein sequence ID" value="KAE8153489.1"/>
    <property type="molecule type" value="Genomic_DNA"/>
</dbReference>
<evidence type="ECO:0008006" key="5">
    <source>
        <dbReference type="Google" id="ProtNLM"/>
    </source>
</evidence>
<protein>
    <recommendedName>
        <fullName evidence="5">GPI anchored protein</fullName>
    </recommendedName>
</protein>
<dbReference type="PANTHER" id="PTHR39599">
    <property type="entry name" value="GPI-ANCHORED PROTEIN (EUROFUNG)-RELATED-RELATED"/>
    <property type="match status" value="1"/>
</dbReference>
<feature type="region of interest" description="Disordered" evidence="1">
    <location>
        <begin position="238"/>
        <end position="264"/>
    </location>
</feature>
<evidence type="ECO:0000256" key="2">
    <source>
        <dbReference type="SAM" id="SignalP"/>
    </source>
</evidence>